<reference evidence="2" key="1">
    <citation type="journal article" date="2023" name="Mol. Phylogenet. Evol.">
        <title>Genome-scale phylogeny and comparative genomics of the fungal order Sordariales.</title>
        <authorList>
            <person name="Hensen N."/>
            <person name="Bonometti L."/>
            <person name="Westerberg I."/>
            <person name="Brannstrom I.O."/>
            <person name="Guillou S."/>
            <person name="Cros-Aarteil S."/>
            <person name="Calhoun S."/>
            <person name="Haridas S."/>
            <person name="Kuo A."/>
            <person name="Mondo S."/>
            <person name="Pangilinan J."/>
            <person name="Riley R."/>
            <person name="LaButti K."/>
            <person name="Andreopoulos B."/>
            <person name="Lipzen A."/>
            <person name="Chen C."/>
            <person name="Yan M."/>
            <person name="Daum C."/>
            <person name="Ng V."/>
            <person name="Clum A."/>
            <person name="Steindorff A."/>
            <person name="Ohm R.A."/>
            <person name="Martin F."/>
            <person name="Silar P."/>
            <person name="Natvig D.O."/>
            <person name="Lalanne C."/>
            <person name="Gautier V."/>
            <person name="Ament-Velasquez S.L."/>
            <person name="Kruys A."/>
            <person name="Hutchinson M.I."/>
            <person name="Powell A.J."/>
            <person name="Barry K."/>
            <person name="Miller A.N."/>
            <person name="Grigoriev I.V."/>
            <person name="Debuchy R."/>
            <person name="Gladieux P."/>
            <person name="Hiltunen Thoren M."/>
            <person name="Johannesson H."/>
        </authorList>
    </citation>
    <scope>NUCLEOTIDE SEQUENCE</scope>
    <source>
        <strain evidence="2">CBS 990.96</strain>
    </source>
</reference>
<name>A0AAN7BXF8_9PEZI</name>
<dbReference type="AlphaFoldDB" id="A0AAN7BXF8"/>
<organism evidence="2 3">
    <name type="scientific">Podospora fimiseda</name>
    <dbReference type="NCBI Taxonomy" id="252190"/>
    <lineage>
        <taxon>Eukaryota</taxon>
        <taxon>Fungi</taxon>
        <taxon>Dikarya</taxon>
        <taxon>Ascomycota</taxon>
        <taxon>Pezizomycotina</taxon>
        <taxon>Sordariomycetes</taxon>
        <taxon>Sordariomycetidae</taxon>
        <taxon>Sordariales</taxon>
        <taxon>Podosporaceae</taxon>
        <taxon>Podospora</taxon>
    </lineage>
</organism>
<protein>
    <submittedName>
        <fullName evidence="2">Uncharacterized protein</fullName>
    </submittedName>
</protein>
<feature type="compositionally biased region" description="Low complexity" evidence="1">
    <location>
        <begin position="326"/>
        <end position="341"/>
    </location>
</feature>
<feature type="compositionally biased region" description="Polar residues" evidence="1">
    <location>
        <begin position="139"/>
        <end position="152"/>
    </location>
</feature>
<evidence type="ECO:0000313" key="2">
    <source>
        <dbReference type="EMBL" id="KAK4231426.1"/>
    </source>
</evidence>
<keyword evidence="3" id="KW-1185">Reference proteome</keyword>
<proteinExistence type="predicted"/>
<feature type="compositionally biased region" description="Low complexity" evidence="1">
    <location>
        <begin position="307"/>
        <end position="318"/>
    </location>
</feature>
<feature type="region of interest" description="Disordered" evidence="1">
    <location>
        <begin position="1"/>
        <end position="88"/>
    </location>
</feature>
<feature type="compositionally biased region" description="Basic and acidic residues" evidence="1">
    <location>
        <begin position="281"/>
        <end position="299"/>
    </location>
</feature>
<dbReference type="Proteomes" id="UP001301958">
    <property type="component" value="Unassembled WGS sequence"/>
</dbReference>
<gene>
    <name evidence="2" type="ORF">QBC38DRAFT_451443</name>
</gene>
<reference evidence="2" key="2">
    <citation type="submission" date="2023-05" db="EMBL/GenBank/DDBJ databases">
        <authorList>
            <consortium name="Lawrence Berkeley National Laboratory"/>
            <person name="Steindorff A."/>
            <person name="Hensen N."/>
            <person name="Bonometti L."/>
            <person name="Westerberg I."/>
            <person name="Brannstrom I.O."/>
            <person name="Guillou S."/>
            <person name="Cros-Aarteil S."/>
            <person name="Calhoun S."/>
            <person name="Haridas S."/>
            <person name="Kuo A."/>
            <person name="Mondo S."/>
            <person name="Pangilinan J."/>
            <person name="Riley R."/>
            <person name="Labutti K."/>
            <person name="Andreopoulos B."/>
            <person name="Lipzen A."/>
            <person name="Chen C."/>
            <person name="Yanf M."/>
            <person name="Daum C."/>
            <person name="Ng V."/>
            <person name="Clum A."/>
            <person name="Ohm R."/>
            <person name="Martin F."/>
            <person name="Silar P."/>
            <person name="Natvig D."/>
            <person name="Lalanne C."/>
            <person name="Gautier V."/>
            <person name="Ament-Velasquez S.L."/>
            <person name="Kruys A."/>
            <person name="Hutchinson M.I."/>
            <person name="Powell A.J."/>
            <person name="Barry K."/>
            <person name="Miller A.N."/>
            <person name="Grigoriev I.V."/>
            <person name="Debuchy R."/>
            <person name="Gladieux P."/>
            <person name="Thoren M.H."/>
            <person name="Johannesson H."/>
        </authorList>
    </citation>
    <scope>NUCLEOTIDE SEQUENCE</scope>
    <source>
        <strain evidence="2">CBS 990.96</strain>
    </source>
</reference>
<sequence>MDGPPVETSPPGLRPSLSLREHHHHGGSPPPSARAIDPPRPPREGRPSTPNKSPDSRIWIRRRRSRKSQSGSGGYGGHESEISATTPPKALHVALGATVPMTPQSPYLSESAHVYSLQNPREEVTTSQEELDGEWLSPKHSSSYASAPTPRTDSPDKNDFTPPRIHRQFSWNRLSHSFKKNSRDQLKKSEKSESSEQSQSEDVKMETVKKFLDRLPEAEKPEPDIKSPTETTKSRRVRFGRVLWRKASGRPSPPTVASQDREARPTPPPPQILISQFPGGEAKRVHTPPYKEDTADGRPRSLFFDLNSPSSNSNVSINAYNSGGESDSTTSTRRSHSTASSKIVRFNRDSSRSPVNPSQRNKSPVLPGTKRKDTRKKPSNVSRPSGHSNASQGSVSREWWEQHQQHQPQRSGNTTPVNGQKSGGNGRTNPKNVRSGGKGVCVYHGRRKSSRHLLPGSDSISGLPDEGSQIGTVGGMKSSEEGGNKSP</sequence>
<evidence type="ECO:0000313" key="3">
    <source>
        <dbReference type="Proteomes" id="UP001301958"/>
    </source>
</evidence>
<feature type="compositionally biased region" description="Basic and acidic residues" evidence="1">
    <location>
        <begin position="478"/>
        <end position="487"/>
    </location>
</feature>
<feature type="compositionally biased region" description="Basic and acidic residues" evidence="1">
    <location>
        <begin position="181"/>
        <end position="194"/>
    </location>
</feature>
<feature type="compositionally biased region" description="Polar residues" evidence="1">
    <location>
        <begin position="352"/>
        <end position="362"/>
    </location>
</feature>
<evidence type="ECO:0000256" key="1">
    <source>
        <dbReference type="SAM" id="MobiDB-lite"/>
    </source>
</evidence>
<feature type="region of interest" description="Disordered" evidence="1">
    <location>
        <begin position="112"/>
        <end position="487"/>
    </location>
</feature>
<feature type="compositionally biased region" description="Basic residues" evidence="1">
    <location>
        <begin position="234"/>
        <end position="248"/>
    </location>
</feature>
<feature type="compositionally biased region" description="Basic and acidic residues" evidence="1">
    <location>
        <begin position="201"/>
        <end position="227"/>
    </location>
</feature>
<comment type="caution">
    <text evidence="2">The sequence shown here is derived from an EMBL/GenBank/DDBJ whole genome shotgun (WGS) entry which is preliminary data.</text>
</comment>
<feature type="compositionally biased region" description="Polar residues" evidence="1">
    <location>
        <begin position="379"/>
        <end position="395"/>
    </location>
</feature>
<dbReference type="EMBL" id="MU865293">
    <property type="protein sequence ID" value="KAK4231426.1"/>
    <property type="molecule type" value="Genomic_DNA"/>
</dbReference>
<accession>A0AAN7BXF8</accession>